<protein>
    <submittedName>
        <fullName evidence="2">(rape) hypothetical protein</fullName>
    </submittedName>
</protein>
<feature type="region of interest" description="Disordered" evidence="1">
    <location>
        <begin position="96"/>
        <end position="115"/>
    </location>
</feature>
<feature type="compositionally biased region" description="Polar residues" evidence="1">
    <location>
        <begin position="104"/>
        <end position="115"/>
    </location>
</feature>
<organism evidence="2">
    <name type="scientific">Brassica napus</name>
    <name type="common">Rape</name>
    <dbReference type="NCBI Taxonomy" id="3708"/>
    <lineage>
        <taxon>Eukaryota</taxon>
        <taxon>Viridiplantae</taxon>
        <taxon>Streptophyta</taxon>
        <taxon>Embryophyta</taxon>
        <taxon>Tracheophyta</taxon>
        <taxon>Spermatophyta</taxon>
        <taxon>Magnoliopsida</taxon>
        <taxon>eudicotyledons</taxon>
        <taxon>Gunneridae</taxon>
        <taxon>Pentapetalae</taxon>
        <taxon>rosids</taxon>
        <taxon>malvids</taxon>
        <taxon>Brassicales</taxon>
        <taxon>Brassicaceae</taxon>
        <taxon>Brassiceae</taxon>
        <taxon>Brassica</taxon>
    </lineage>
</organism>
<evidence type="ECO:0000313" key="2">
    <source>
        <dbReference type="EMBL" id="CAF1826665.1"/>
    </source>
</evidence>
<evidence type="ECO:0000256" key="1">
    <source>
        <dbReference type="SAM" id="MobiDB-lite"/>
    </source>
</evidence>
<accession>A0A816JTK4</accession>
<dbReference type="AlphaFoldDB" id="A0A816JTK4"/>
<name>A0A816JTK4_BRANA</name>
<dbReference type="Proteomes" id="UP001295469">
    <property type="component" value="Chromosome C04"/>
</dbReference>
<gene>
    <name evidence="2" type="ORF">DARMORV10_C04P19440.1</name>
</gene>
<proteinExistence type="predicted"/>
<reference evidence="2" key="1">
    <citation type="submission" date="2021-01" db="EMBL/GenBank/DDBJ databases">
        <authorList>
            <consortium name="Genoscope - CEA"/>
            <person name="William W."/>
        </authorList>
    </citation>
    <scope>NUCLEOTIDE SEQUENCE</scope>
</reference>
<dbReference type="EMBL" id="HG994368">
    <property type="protein sequence ID" value="CAF1826665.1"/>
    <property type="molecule type" value="Genomic_DNA"/>
</dbReference>
<sequence>MKRKHLTPIGVDDRMKRKKIKTKVIPVAAKTKDVPLSAVFQRLLNSITNKTSASRFHPQVTASNPTNKRGFYFLFFNNENSKLSQRSGIPKAISMSTTKSSSSQVTYKRQQTQNTGLANTENRVLPIFSGITETPKHDNEFSNDHAENEEFQDTVDTKFEDTMISYRDLEFECSSQDVSDTDTLDAEQTIEVDTEIDNQSERVSFMAALFKKTFAVQKTKVKPVSPKEDG</sequence>